<protein>
    <submittedName>
        <fullName evidence="1">Uncharacterized protein</fullName>
    </submittedName>
</protein>
<accession>A0A3T1CXG5</accession>
<reference evidence="2" key="1">
    <citation type="journal article" date="2019" name="J. Virol.">
        <title>Medusavirus, a novel large DNA virus discovered from hot spring water.</title>
        <authorList>
            <person name="Yoshikawa G."/>
            <person name="Blanc-Mathieu R."/>
            <person name="Song C."/>
            <person name="Kayama Y."/>
            <person name="Mochizuki T."/>
            <person name="Murata K."/>
            <person name="Ogata H."/>
            <person name="Takemura M."/>
        </authorList>
    </citation>
    <scope>NUCLEOTIDE SEQUENCE [LARGE SCALE GENOMIC DNA]</scope>
</reference>
<organism evidence="1 2">
    <name type="scientific">Acanthamoeba castellanii medusavirus J1</name>
    <dbReference type="NCBI Taxonomy" id="3114988"/>
    <lineage>
        <taxon>Viruses</taxon>
        <taxon>Varidnaviria</taxon>
        <taxon>Bamfordvirae</taxon>
        <taxon>Nucleocytoviricota</taxon>
        <taxon>Megaviricetes</taxon>
        <taxon>Mamonoviridae</taxon>
        <taxon>Medusavirus</taxon>
        <taxon>Medusavirus medusae</taxon>
    </lineage>
</organism>
<sequence>MDFPCFRCWVERQGRDALLKRCWDDVISKDLSTGRPALDVQLLYEIDRCTWRTAREVRDNQLRRRQRRRHRRRELLREKRRVTK</sequence>
<name>A0A3T1CXG5_9VIRU</name>
<dbReference type="Proteomes" id="UP001161669">
    <property type="component" value="Segment"/>
</dbReference>
<proteinExistence type="predicted"/>
<evidence type="ECO:0000313" key="2">
    <source>
        <dbReference type="Proteomes" id="UP001161669"/>
    </source>
</evidence>
<evidence type="ECO:0000313" key="1">
    <source>
        <dbReference type="EMBL" id="BBI30523.1"/>
    </source>
</evidence>
<keyword evidence="2" id="KW-1185">Reference proteome</keyword>
<dbReference type="EMBL" id="AP018495">
    <property type="protein sequence ID" value="BBI30523.1"/>
    <property type="molecule type" value="Genomic_DNA"/>
</dbReference>
<dbReference type="KEGG" id="vg:80540875"/>